<dbReference type="RefSeq" id="WP_190450204.1">
    <property type="nucleotide sequence ID" value="NZ_JAMPLM010000047.1"/>
</dbReference>
<organism evidence="1 2">
    <name type="scientific">Stenomitos frigidus AS-A4</name>
    <dbReference type="NCBI Taxonomy" id="2933935"/>
    <lineage>
        <taxon>Bacteria</taxon>
        <taxon>Bacillati</taxon>
        <taxon>Cyanobacteriota</taxon>
        <taxon>Cyanophyceae</taxon>
        <taxon>Leptolyngbyales</taxon>
        <taxon>Leptolyngbyaceae</taxon>
        <taxon>Stenomitos</taxon>
    </lineage>
</organism>
<reference evidence="1 2" key="1">
    <citation type="submission" date="2022-04" db="EMBL/GenBank/DDBJ databases">
        <title>Positive selection, recombination, and allopatry shape intraspecific diversity of widespread and dominant cyanobacteria.</title>
        <authorList>
            <person name="Wei J."/>
            <person name="Shu W."/>
            <person name="Hu C."/>
        </authorList>
    </citation>
    <scope>NUCLEOTIDE SEQUENCE [LARGE SCALE GENOMIC DNA]</scope>
    <source>
        <strain evidence="1 2">AS-A4</strain>
    </source>
</reference>
<accession>A0ABV0KRQ2</accession>
<dbReference type="InterPro" id="IPR009057">
    <property type="entry name" value="Homeodomain-like_sf"/>
</dbReference>
<protein>
    <recommendedName>
        <fullName evidence="3">Transposase</fullName>
    </recommendedName>
</protein>
<dbReference type="Proteomes" id="UP001476950">
    <property type="component" value="Unassembled WGS sequence"/>
</dbReference>
<gene>
    <name evidence="1" type="ORF">NDI38_26435</name>
</gene>
<evidence type="ECO:0000313" key="1">
    <source>
        <dbReference type="EMBL" id="MEP1061916.1"/>
    </source>
</evidence>
<evidence type="ECO:0008006" key="3">
    <source>
        <dbReference type="Google" id="ProtNLM"/>
    </source>
</evidence>
<sequence>MGGPKPTLQSPQQQVLEQLVQADKDATLPQLASRLQQQTQLQVRTSTISRALKKWGLTRQK</sequence>
<evidence type="ECO:0000313" key="2">
    <source>
        <dbReference type="Proteomes" id="UP001476950"/>
    </source>
</evidence>
<dbReference type="EMBL" id="JAMPLM010000047">
    <property type="protein sequence ID" value="MEP1061916.1"/>
    <property type="molecule type" value="Genomic_DNA"/>
</dbReference>
<dbReference type="SUPFAM" id="SSF46689">
    <property type="entry name" value="Homeodomain-like"/>
    <property type="match status" value="1"/>
</dbReference>
<comment type="caution">
    <text evidence="1">The sequence shown here is derived from an EMBL/GenBank/DDBJ whole genome shotgun (WGS) entry which is preliminary data.</text>
</comment>
<name>A0ABV0KRQ2_9CYAN</name>
<feature type="non-terminal residue" evidence="1">
    <location>
        <position position="61"/>
    </location>
</feature>
<keyword evidence="2" id="KW-1185">Reference proteome</keyword>
<proteinExistence type="predicted"/>